<accession>A0A2K3NKZ4</accession>
<sequence length="97" mass="10714">MRACLRNDLGSFLVAFSCHDSGDDVHKDKPNHPEYSSLIVNCRTSLSSYPDFVVAFARRQAKGSAHAIARTTLSHASRITFDVIPHCIATIILNEMP</sequence>
<dbReference type="Proteomes" id="UP000236291">
    <property type="component" value="Unassembled WGS sequence"/>
</dbReference>
<organism evidence="1 2">
    <name type="scientific">Trifolium pratense</name>
    <name type="common">Red clover</name>
    <dbReference type="NCBI Taxonomy" id="57577"/>
    <lineage>
        <taxon>Eukaryota</taxon>
        <taxon>Viridiplantae</taxon>
        <taxon>Streptophyta</taxon>
        <taxon>Embryophyta</taxon>
        <taxon>Tracheophyta</taxon>
        <taxon>Spermatophyta</taxon>
        <taxon>Magnoliopsida</taxon>
        <taxon>eudicotyledons</taxon>
        <taxon>Gunneridae</taxon>
        <taxon>Pentapetalae</taxon>
        <taxon>rosids</taxon>
        <taxon>fabids</taxon>
        <taxon>Fabales</taxon>
        <taxon>Fabaceae</taxon>
        <taxon>Papilionoideae</taxon>
        <taxon>50 kb inversion clade</taxon>
        <taxon>NPAAA clade</taxon>
        <taxon>Hologalegina</taxon>
        <taxon>IRL clade</taxon>
        <taxon>Trifolieae</taxon>
        <taxon>Trifolium</taxon>
    </lineage>
</organism>
<evidence type="ECO:0000313" key="1">
    <source>
        <dbReference type="EMBL" id="PNY03705.1"/>
    </source>
</evidence>
<reference evidence="1 2" key="1">
    <citation type="journal article" date="2014" name="Am. J. Bot.">
        <title>Genome assembly and annotation for red clover (Trifolium pratense; Fabaceae).</title>
        <authorList>
            <person name="Istvanek J."/>
            <person name="Jaros M."/>
            <person name="Krenek A."/>
            <person name="Repkova J."/>
        </authorList>
    </citation>
    <scope>NUCLEOTIDE SEQUENCE [LARGE SCALE GENOMIC DNA]</scope>
    <source>
        <strain evidence="2">cv. Tatra</strain>
        <tissue evidence="1">Young leaves</tissue>
    </source>
</reference>
<name>A0A2K3NKZ4_TRIPR</name>
<evidence type="ECO:0000313" key="2">
    <source>
        <dbReference type="Proteomes" id="UP000236291"/>
    </source>
</evidence>
<gene>
    <name evidence="1" type="ORF">L195_g000113</name>
</gene>
<reference evidence="1 2" key="2">
    <citation type="journal article" date="2017" name="Front. Plant Sci.">
        <title>Gene Classification and Mining of Molecular Markers Useful in Red Clover (Trifolium pratense) Breeding.</title>
        <authorList>
            <person name="Istvanek J."/>
            <person name="Dluhosova J."/>
            <person name="Dluhos P."/>
            <person name="Patkova L."/>
            <person name="Nedelnik J."/>
            <person name="Repkova J."/>
        </authorList>
    </citation>
    <scope>NUCLEOTIDE SEQUENCE [LARGE SCALE GENOMIC DNA]</scope>
    <source>
        <strain evidence="2">cv. Tatra</strain>
        <tissue evidence="1">Young leaves</tissue>
    </source>
</reference>
<dbReference type="GO" id="GO:0003677">
    <property type="term" value="F:DNA binding"/>
    <property type="evidence" value="ECO:0007669"/>
    <property type="project" value="UniProtKB-KW"/>
</dbReference>
<proteinExistence type="predicted"/>
<keyword evidence="1" id="KW-0238">DNA-binding</keyword>
<comment type="caution">
    <text evidence="1">The sequence shown here is derived from an EMBL/GenBank/DDBJ whole genome shotgun (WGS) entry which is preliminary data.</text>
</comment>
<dbReference type="EMBL" id="ASHM01000034">
    <property type="protein sequence ID" value="PNY03705.1"/>
    <property type="molecule type" value="Genomic_DNA"/>
</dbReference>
<dbReference type="AlphaFoldDB" id="A0A2K3NKZ4"/>
<protein>
    <submittedName>
        <fullName evidence="1">Replication protein A 70 kDa DNA-binding subunit</fullName>
    </submittedName>
</protein>